<proteinExistence type="predicted"/>
<protein>
    <submittedName>
        <fullName evidence="1">Sel1 repeat family protein</fullName>
    </submittedName>
</protein>
<dbReference type="InterPro" id="IPR006597">
    <property type="entry name" value="Sel1-like"/>
</dbReference>
<dbReference type="SMART" id="SM00671">
    <property type="entry name" value="SEL1"/>
    <property type="match status" value="6"/>
</dbReference>
<dbReference type="AlphaFoldDB" id="A0AAJ1F098"/>
<dbReference type="PANTHER" id="PTHR11102:SF160">
    <property type="entry name" value="ERAD-ASSOCIATED E3 UBIQUITIN-PROTEIN LIGASE COMPONENT HRD3"/>
    <property type="match status" value="1"/>
</dbReference>
<accession>A0AAJ1F098</accession>
<dbReference type="EMBL" id="JAKUDL010000003">
    <property type="protein sequence ID" value="MCH4294906.1"/>
    <property type="molecule type" value="Genomic_DNA"/>
</dbReference>
<evidence type="ECO:0000313" key="2">
    <source>
        <dbReference type="Proteomes" id="UP001297581"/>
    </source>
</evidence>
<dbReference type="InterPro" id="IPR011990">
    <property type="entry name" value="TPR-like_helical_dom_sf"/>
</dbReference>
<gene>
    <name evidence="1" type="ORF">MJ923_11385</name>
</gene>
<name>A0AAJ1F098_9GAMM</name>
<keyword evidence="2" id="KW-1185">Reference proteome</keyword>
<comment type="caution">
    <text evidence="1">The sequence shown here is derived from an EMBL/GenBank/DDBJ whole genome shotgun (WGS) entry which is preliminary data.</text>
</comment>
<evidence type="ECO:0000313" key="1">
    <source>
        <dbReference type="EMBL" id="MCH4294906.1"/>
    </source>
</evidence>
<sequence>MKLLVAILFIVTLFVVFSRWRQRQRLKDGDTDAIIKAAMRLMGQNKYDELAALLQDKAEQGNGIAAQMLAELYSLEEFGMLDDAKARHWYAKAAELDPLLAVKQRTLLSFNAHPVLGGDKQQLESLLRPGAEAGDVDLQTQLGAMYFDNPLTDPDGSKALYWLKKAAEKGHAQAHFKLGRYYQSAEHGNDAAKAREQFELASAGGDSSAKRELAWLLLQNEHNRDDIRRGAALLEELAVDDQYTRVELGMMYLNGNLLARDLHKAEVLLRQAMEDDSDNLSAAFTLAELLLLHKHSNDAHSEAVAILTPMAEDWWTHAQFLLAQAYERGLGVRRHLPTAWQYYKLAATDHAPEHVQALEDLTKRLGQYEKTEAESSYQDFLNRFPISQSAQADMDQNHAIRLLQDGEQGKRDPDRAIELLERAVLGGNTFALDMLYETCLEQGHKVDAAVWAKLMTEIHGFLLSSGKAEATLHSLKQAFTETEAALYEVRLASRRKALTETA</sequence>
<dbReference type="Pfam" id="PF08238">
    <property type="entry name" value="Sel1"/>
    <property type="match status" value="6"/>
</dbReference>
<dbReference type="Gene3D" id="1.25.40.10">
    <property type="entry name" value="Tetratricopeptide repeat domain"/>
    <property type="match status" value="3"/>
</dbReference>
<dbReference type="Proteomes" id="UP001297581">
    <property type="component" value="Unassembled WGS sequence"/>
</dbReference>
<reference evidence="1 2" key="1">
    <citation type="submission" date="2022-02" db="EMBL/GenBank/DDBJ databases">
        <title>The genome sequence of Shewanella sp. 3B26.</title>
        <authorList>
            <person name="Du J."/>
        </authorList>
    </citation>
    <scope>NUCLEOTIDE SEQUENCE [LARGE SCALE GENOMIC DNA]</scope>
    <source>
        <strain evidence="1 2">3B26</strain>
    </source>
</reference>
<organism evidence="1 2">
    <name type="scientific">Shewanella zhuhaiensis</name>
    <dbReference type="NCBI Taxonomy" id="2919576"/>
    <lineage>
        <taxon>Bacteria</taxon>
        <taxon>Pseudomonadati</taxon>
        <taxon>Pseudomonadota</taxon>
        <taxon>Gammaproteobacteria</taxon>
        <taxon>Alteromonadales</taxon>
        <taxon>Shewanellaceae</taxon>
        <taxon>Shewanella</taxon>
    </lineage>
</organism>
<dbReference type="RefSeq" id="WP_240591186.1">
    <property type="nucleotide sequence ID" value="NZ_JAKUDL010000003.1"/>
</dbReference>
<dbReference type="PANTHER" id="PTHR11102">
    <property type="entry name" value="SEL-1-LIKE PROTEIN"/>
    <property type="match status" value="1"/>
</dbReference>
<dbReference type="SUPFAM" id="SSF81901">
    <property type="entry name" value="HCP-like"/>
    <property type="match status" value="2"/>
</dbReference>
<dbReference type="InterPro" id="IPR050767">
    <property type="entry name" value="Sel1_AlgK"/>
</dbReference>